<gene>
    <name evidence="8" type="ORF">AB6A40_002543</name>
</gene>
<protein>
    <recommendedName>
        <fullName evidence="4">S-formylglutathione hydrolase</fullName>
        <ecNumber evidence="3">3.1.2.12</ecNumber>
    </recommendedName>
    <alternativeName>
        <fullName evidence="7">Esterase D</fullName>
    </alternativeName>
</protein>
<dbReference type="EMBL" id="JBGFUD010001149">
    <property type="protein sequence ID" value="MFH4975834.1"/>
    <property type="molecule type" value="Genomic_DNA"/>
</dbReference>
<dbReference type="InterPro" id="IPR029058">
    <property type="entry name" value="AB_hydrolase_fold"/>
</dbReference>
<comment type="similarity">
    <text evidence="2">Belongs to the esterase D family.</text>
</comment>
<keyword evidence="6" id="KW-0378">Hydrolase</keyword>
<keyword evidence="5" id="KW-0719">Serine esterase</keyword>
<accession>A0ABD6ECG0</accession>
<evidence type="ECO:0000256" key="7">
    <source>
        <dbReference type="ARBA" id="ARBA00032082"/>
    </source>
</evidence>
<sequence>MKLNKVSSSRCFNGIQYVFSHESNVLKCTMKFGIYIPDLNENEKVPVLYYLSGLTCTQANFIEKSGFQRIASQCKVIVVNGDTSPRGVNIDGDSDSWDFGKGAGFYVDATQSPWSTNYRMYSYITEELPALIGSNFPQCDEERQGIFGHSMGGHGAMMIGLRNPEKFKSISAFAPICNPMKCPWGEKVRFSC</sequence>
<evidence type="ECO:0000256" key="3">
    <source>
        <dbReference type="ARBA" id="ARBA00012479"/>
    </source>
</evidence>
<comment type="caution">
    <text evidence="8">The sequence shown here is derived from an EMBL/GenBank/DDBJ whole genome shotgun (WGS) entry which is preliminary data.</text>
</comment>
<evidence type="ECO:0000313" key="8">
    <source>
        <dbReference type="EMBL" id="MFH4975834.1"/>
    </source>
</evidence>
<proteinExistence type="inferred from homology"/>
<dbReference type="PANTHER" id="PTHR10061:SF0">
    <property type="entry name" value="S-FORMYLGLUTATHIONE HYDROLASE"/>
    <property type="match status" value="1"/>
</dbReference>
<organism evidence="8 9">
    <name type="scientific">Gnathostoma spinigerum</name>
    <dbReference type="NCBI Taxonomy" id="75299"/>
    <lineage>
        <taxon>Eukaryota</taxon>
        <taxon>Metazoa</taxon>
        <taxon>Ecdysozoa</taxon>
        <taxon>Nematoda</taxon>
        <taxon>Chromadorea</taxon>
        <taxon>Rhabditida</taxon>
        <taxon>Spirurina</taxon>
        <taxon>Gnathostomatomorpha</taxon>
        <taxon>Gnathostomatoidea</taxon>
        <taxon>Gnathostomatidae</taxon>
        <taxon>Gnathostoma</taxon>
    </lineage>
</organism>
<evidence type="ECO:0000256" key="5">
    <source>
        <dbReference type="ARBA" id="ARBA00022487"/>
    </source>
</evidence>
<dbReference type="Pfam" id="PF00756">
    <property type="entry name" value="Esterase"/>
    <property type="match status" value="1"/>
</dbReference>
<evidence type="ECO:0000256" key="2">
    <source>
        <dbReference type="ARBA" id="ARBA00005622"/>
    </source>
</evidence>
<dbReference type="GO" id="GO:0018738">
    <property type="term" value="F:S-formylglutathione hydrolase activity"/>
    <property type="evidence" value="ECO:0007669"/>
    <property type="project" value="UniProtKB-EC"/>
</dbReference>
<evidence type="ECO:0000256" key="1">
    <source>
        <dbReference type="ARBA" id="ARBA00002608"/>
    </source>
</evidence>
<dbReference type="InterPro" id="IPR014186">
    <property type="entry name" value="S-formylglutathione_hydrol"/>
</dbReference>
<dbReference type="GO" id="GO:0052689">
    <property type="term" value="F:carboxylic ester hydrolase activity"/>
    <property type="evidence" value="ECO:0007669"/>
    <property type="project" value="UniProtKB-KW"/>
</dbReference>
<evidence type="ECO:0000313" key="9">
    <source>
        <dbReference type="Proteomes" id="UP001608902"/>
    </source>
</evidence>
<dbReference type="EC" id="3.1.2.12" evidence="3"/>
<dbReference type="AlphaFoldDB" id="A0ABD6ECG0"/>
<dbReference type="Proteomes" id="UP001608902">
    <property type="component" value="Unassembled WGS sequence"/>
</dbReference>
<dbReference type="InterPro" id="IPR000801">
    <property type="entry name" value="Esterase-like"/>
</dbReference>
<keyword evidence="9" id="KW-1185">Reference proteome</keyword>
<name>A0ABD6ECG0_9BILA</name>
<evidence type="ECO:0000256" key="4">
    <source>
        <dbReference type="ARBA" id="ARBA00016774"/>
    </source>
</evidence>
<comment type="function">
    <text evidence="1">Serine hydrolase involved in the detoxification of formaldehyde.</text>
</comment>
<dbReference type="SUPFAM" id="SSF53474">
    <property type="entry name" value="alpha/beta-Hydrolases"/>
    <property type="match status" value="1"/>
</dbReference>
<dbReference type="Gene3D" id="3.40.50.1820">
    <property type="entry name" value="alpha/beta hydrolase"/>
    <property type="match status" value="1"/>
</dbReference>
<evidence type="ECO:0000256" key="6">
    <source>
        <dbReference type="ARBA" id="ARBA00022801"/>
    </source>
</evidence>
<dbReference type="PANTHER" id="PTHR10061">
    <property type="entry name" value="S-FORMYLGLUTATHIONE HYDROLASE"/>
    <property type="match status" value="1"/>
</dbReference>
<reference evidence="8 9" key="1">
    <citation type="submission" date="2024-08" db="EMBL/GenBank/DDBJ databases">
        <title>Gnathostoma spinigerum genome.</title>
        <authorList>
            <person name="Gonzalez-Bertolin B."/>
            <person name="Monzon S."/>
            <person name="Zaballos A."/>
            <person name="Jimenez P."/>
            <person name="Dekumyoy P."/>
            <person name="Varona S."/>
            <person name="Cuesta I."/>
            <person name="Sumanam S."/>
            <person name="Adisakwattana P."/>
            <person name="Gasser R.B."/>
            <person name="Hernandez-Gonzalez A."/>
            <person name="Young N.D."/>
            <person name="Perteguer M.J."/>
        </authorList>
    </citation>
    <scope>NUCLEOTIDE SEQUENCE [LARGE SCALE GENOMIC DNA]</scope>
    <source>
        <strain evidence="8">AL3</strain>
        <tissue evidence="8">Liver</tissue>
    </source>
</reference>